<dbReference type="Pfam" id="PF00271">
    <property type="entry name" value="Helicase_C"/>
    <property type="match status" value="1"/>
</dbReference>
<dbReference type="AlphaFoldDB" id="A0AAD5WR40"/>
<feature type="region of interest" description="Disordered" evidence="14">
    <location>
        <begin position="66"/>
        <end position="101"/>
    </location>
</feature>
<dbReference type="EC" id="3.6.4.12" evidence="13"/>
<evidence type="ECO:0000256" key="7">
    <source>
        <dbReference type="ARBA" id="ARBA00022801"/>
    </source>
</evidence>
<feature type="region of interest" description="Disordered" evidence="14">
    <location>
        <begin position="659"/>
        <end position="722"/>
    </location>
</feature>
<dbReference type="GO" id="GO:0009378">
    <property type="term" value="F:four-way junction helicase activity"/>
    <property type="evidence" value="ECO:0007669"/>
    <property type="project" value="TreeGrafter"/>
</dbReference>
<feature type="compositionally biased region" description="Basic and acidic residues" evidence="14">
    <location>
        <begin position="967"/>
        <end position="984"/>
    </location>
</feature>
<dbReference type="Pfam" id="PF04851">
    <property type="entry name" value="ResIII"/>
    <property type="match status" value="1"/>
</dbReference>
<name>A0AAD5WR40_9PEZI</name>
<comment type="similarity">
    <text evidence="3 13">Belongs to the DEAD box helicase family. DEAH subfamily. FANCM sub-subfamily.</text>
</comment>
<comment type="subunit">
    <text evidence="4 13">Interacts with the MHF histone-fold complex to form the FANCM-MHF complex.</text>
</comment>
<proteinExistence type="inferred from homology"/>
<dbReference type="PANTHER" id="PTHR14025:SF20">
    <property type="entry name" value="FANCONI ANEMIA GROUP M PROTEIN"/>
    <property type="match status" value="1"/>
</dbReference>
<feature type="region of interest" description="Disordered" evidence="14">
    <location>
        <begin position="882"/>
        <end position="1073"/>
    </location>
</feature>
<feature type="region of interest" description="Disordered" evidence="14">
    <location>
        <begin position="1"/>
        <end position="53"/>
    </location>
</feature>
<sequence length="1129" mass="126095">MEEEDDYGSDIAEEDLLEALTQVEAPRPPPQSYARGTVNGINGSGLAGGSRTLAPSSSFRQTTLFGNAIQTDEPMSPRRNRPNYRGDRERQEPPTHHELDDEAMKRWVYPTNLGPIRDYQYTIVKSSLFNNTLVALPTGLGKTFIAAAAMLNFYRWTKDAKIIFVAPTKPLVSQQVDACFNIAGIPRSETTLLTGEISPALRAEEWGEKRVFFMTPQTLQNDLSRGIADPKSISLLVIDEAHRSTGEYAYAKVVKFIRRFNNSFRILALTATPGSSVEVVQEIIDNLGISHVEIRTEESIDIRQYVHQRNIEQVVVDPSDEMNELRDLFSKALKPLTDKLSQQNIYWGRDPMSISTFGLLKFSQEWMNGPGRHANMGLKNMIRAVFSILQGIAHSVKLLNFHGIRPFYANMKEFREEVEKAGSKGSKNKQQLVANSSFQEMMRKVELWTSRDDFISHPKISHLCDSILNHFMDHGETRESVPASGTGTRIIVFSEYRDSAEDIVKILNKHRPLVRASVFVGQADSKRSEGMNQKTQLETIQQFKTGGLNVLVATSIGEEGLDIGQVDLIICYDASASPIRMLQRMGRTGRKRAGNIVLLLMRGKEQDNYQKAKDNYSHMQALICEGSRFDFRYDLSARIVPLDVYRNMEVEKRAVEIPMENSQNPALPEPPKSKRRRKPKMPPKKFHMPDNVETGFQRVSDLGQPGIKSTFSKSTPGPKAKKQEPVEADFVVTVPALHSVLLSKAEMYQFKNAYKDLPFDSGTAEDIEGPNLSAYPEHQRQLQKTSTVGHGSYTKRCVRMLRNLNKMSSPEKKFDKPYGEVDRSNWKSIPIPLFGSEEGDPNVEPLYASSWATLDGGAYVDSTRRQNTTANKRSFTMSFEQADGDEGIDDSNLPASPPPKKRGRPRRDAPAAARPVARRTPAIQTTKQAKAAAPKANTSKAKDAAALRRKATGQAKTKGKGKSKRGRVNDAREDYGDSCMRSDDLVVSSDGSDGGSDLEDFIVGDEVPSSQLKNDEIETSPTSQPPSSSLPFRNTNDRGVRKENRMNGYAAPEPLEDDDNDEEDYGFDSGDLPSLSQLAAGHKKTLGRSSLIARVGQKHMEDIDDESGDEPATRKKRFTVWDSDDDDYD</sequence>
<gene>
    <name evidence="17" type="ORF">MKZ38_002001</name>
</gene>
<dbReference type="InterPro" id="IPR044749">
    <property type="entry name" value="FANCM_DEXDc"/>
</dbReference>
<dbReference type="EMBL" id="JAKWBI020000158">
    <property type="protein sequence ID" value="KAJ2901292.1"/>
    <property type="molecule type" value="Genomic_DNA"/>
</dbReference>
<comment type="catalytic activity">
    <reaction evidence="12 13">
        <text>ATP + H2O = ADP + phosphate + H(+)</text>
        <dbReference type="Rhea" id="RHEA:13065"/>
        <dbReference type="ChEBI" id="CHEBI:15377"/>
        <dbReference type="ChEBI" id="CHEBI:15378"/>
        <dbReference type="ChEBI" id="CHEBI:30616"/>
        <dbReference type="ChEBI" id="CHEBI:43474"/>
        <dbReference type="ChEBI" id="CHEBI:456216"/>
        <dbReference type="EC" id="3.6.4.12"/>
    </reaction>
</comment>
<protein>
    <recommendedName>
        <fullName evidence="13">ATP-dependent DNA helicase</fullName>
        <ecNumber evidence="13">3.6.4.12</ecNumber>
    </recommendedName>
</protein>
<keyword evidence="6" id="KW-0227">DNA damage</keyword>
<dbReference type="Gene3D" id="3.40.50.300">
    <property type="entry name" value="P-loop containing nucleotide triphosphate hydrolases"/>
    <property type="match status" value="2"/>
</dbReference>
<evidence type="ECO:0000256" key="10">
    <source>
        <dbReference type="ARBA" id="ARBA00023204"/>
    </source>
</evidence>
<keyword evidence="5" id="KW-0547">Nucleotide-binding</keyword>
<accession>A0AAD5WR40</accession>
<dbReference type="PANTHER" id="PTHR14025">
    <property type="entry name" value="FANCONI ANEMIA GROUP M FANCM FAMILY MEMBER"/>
    <property type="match status" value="1"/>
</dbReference>
<dbReference type="SMART" id="SM00487">
    <property type="entry name" value="DEXDc"/>
    <property type="match status" value="1"/>
</dbReference>
<dbReference type="PROSITE" id="PS51194">
    <property type="entry name" value="HELICASE_CTER"/>
    <property type="match status" value="1"/>
</dbReference>
<evidence type="ECO:0000256" key="8">
    <source>
        <dbReference type="ARBA" id="ARBA00022806"/>
    </source>
</evidence>
<dbReference type="CDD" id="cd18801">
    <property type="entry name" value="SF2_C_FANCM_Hef"/>
    <property type="match status" value="1"/>
</dbReference>
<evidence type="ECO:0000256" key="1">
    <source>
        <dbReference type="ARBA" id="ARBA00003813"/>
    </source>
</evidence>
<reference evidence="17" key="1">
    <citation type="submission" date="2022-07" db="EMBL/GenBank/DDBJ databases">
        <title>Draft genome sequence of Zalerion maritima ATCC 34329, a (micro)plastics degrading marine fungus.</title>
        <authorList>
            <person name="Paco A."/>
            <person name="Goncalves M.F.M."/>
            <person name="Rocha-Santos T.A.P."/>
            <person name="Alves A."/>
        </authorList>
    </citation>
    <scope>NUCLEOTIDE SEQUENCE</scope>
    <source>
        <strain evidence="17">ATCC 34329</strain>
    </source>
</reference>
<keyword evidence="18" id="KW-1185">Reference proteome</keyword>
<evidence type="ECO:0000256" key="12">
    <source>
        <dbReference type="ARBA" id="ARBA00047995"/>
    </source>
</evidence>
<feature type="compositionally biased region" description="Basic residues" evidence="14">
    <location>
        <begin position="947"/>
        <end position="966"/>
    </location>
</feature>
<dbReference type="Gene3D" id="1.20.1320.20">
    <property type="entry name" value="hef helicase domain"/>
    <property type="match status" value="1"/>
</dbReference>
<dbReference type="GO" id="GO:0005524">
    <property type="term" value="F:ATP binding"/>
    <property type="evidence" value="ECO:0007669"/>
    <property type="project" value="UniProtKB-UniRule"/>
</dbReference>
<evidence type="ECO:0000256" key="2">
    <source>
        <dbReference type="ARBA" id="ARBA00004123"/>
    </source>
</evidence>
<dbReference type="GO" id="GO:0043138">
    <property type="term" value="F:3'-5' DNA helicase activity"/>
    <property type="evidence" value="ECO:0007669"/>
    <property type="project" value="InterPro"/>
</dbReference>
<comment type="subcellular location">
    <subcellularLocation>
        <location evidence="2 13">Nucleus</location>
    </subcellularLocation>
</comment>
<feature type="domain" description="Helicase C-terminal" evidence="16">
    <location>
        <begin position="467"/>
        <end position="643"/>
    </location>
</feature>
<evidence type="ECO:0000256" key="3">
    <source>
        <dbReference type="ARBA" id="ARBA00009889"/>
    </source>
</evidence>
<dbReference type="GO" id="GO:0005634">
    <property type="term" value="C:nucleus"/>
    <property type="evidence" value="ECO:0007669"/>
    <property type="project" value="UniProtKB-SubCell"/>
</dbReference>
<dbReference type="GO" id="GO:0036297">
    <property type="term" value="P:interstrand cross-link repair"/>
    <property type="evidence" value="ECO:0007669"/>
    <property type="project" value="TreeGrafter"/>
</dbReference>
<feature type="domain" description="Helicase ATP-binding" evidence="15">
    <location>
        <begin position="123"/>
        <end position="291"/>
    </location>
</feature>
<dbReference type="CDD" id="cd12091">
    <property type="entry name" value="FANCM_ID"/>
    <property type="match status" value="1"/>
</dbReference>
<evidence type="ECO:0000313" key="18">
    <source>
        <dbReference type="Proteomes" id="UP001201980"/>
    </source>
</evidence>
<feature type="compositionally biased region" description="Low complexity" evidence="14">
    <location>
        <begin position="910"/>
        <end position="939"/>
    </location>
</feature>
<dbReference type="InterPro" id="IPR027417">
    <property type="entry name" value="P-loop_NTPase"/>
</dbReference>
<organism evidence="17 18">
    <name type="scientific">Zalerion maritima</name>
    <dbReference type="NCBI Taxonomy" id="339359"/>
    <lineage>
        <taxon>Eukaryota</taxon>
        <taxon>Fungi</taxon>
        <taxon>Dikarya</taxon>
        <taxon>Ascomycota</taxon>
        <taxon>Pezizomycotina</taxon>
        <taxon>Sordariomycetes</taxon>
        <taxon>Lulworthiomycetidae</taxon>
        <taxon>Lulworthiales</taxon>
        <taxon>Lulworthiaceae</taxon>
        <taxon>Zalerion</taxon>
    </lineage>
</organism>
<evidence type="ECO:0000256" key="6">
    <source>
        <dbReference type="ARBA" id="ARBA00022763"/>
    </source>
</evidence>
<feature type="compositionally biased region" description="Basic and acidic residues" evidence="14">
    <location>
        <begin position="1035"/>
        <end position="1045"/>
    </location>
</feature>
<dbReference type="Proteomes" id="UP001201980">
    <property type="component" value="Unassembled WGS sequence"/>
</dbReference>
<feature type="compositionally biased region" description="Basic and acidic residues" evidence="14">
    <location>
        <begin position="84"/>
        <end position="101"/>
    </location>
</feature>
<dbReference type="CDD" id="cd18033">
    <property type="entry name" value="DEXDc_FANCM"/>
    <property type="match status" value="1"/>
</dbReference>
<feature type="compositionally biased region" description="Basic residues" evidence="14">
    <location>
        <begin position="673"/>
        <end position="686"/>
    </location>
</feature>
<evidence type="ECO:0000256" key="13">
    <source>
        <dbReference type="RuleBase" id="RU367027"/>
    </source>
</evidence>
<dbReference type="SMART" id="SM00490">
    <property type="entry name" value="HELICc"/>
    <property type="match status" value="1"/>
</dbReference>
<dbReference type="PROSITE" id="PS51192">
    <property type="entry name" value="HELICASE_ATP_BIND_1"/>
    <property type="match status" value="1"/>
</dbReference>
<evidence type="ECO:0000256" key="5">
    <source>
        <dbReference type="ARBA" id="ARBA00022741"/>
    </source>
</evidence>
<feature type="region of interest" description="Disordered" evidence="14">
    <location>
        <begin position="1097"/>
        <end position="1129"/>
    </location>
</feature>
<evidence type="ECO:0000259" key="16">
    <source>
        <dbReference type="PROSITE" id="PS51194"/>
    </source>
</evidence>
<dbReference type="GO" id="GO:0045003">
    <property type="term" value="P:double-strand break repair via synthesis-dependent strand annealing"/>
    <property type="evidence" value="ECO:0007669"/>
    <property type="project" value="TreeGrafter"/>
</dbReference>
<dbReference type="GO" id="GO:0016787">
    <property type="term" value="F:hydrolase activity"/>
    <property type="evidence" value="ECO:0007669"/>
    <property type="project" value="UniProtKB-KW"/>
</dbReference>
<dbReference type="SUPFAM" id="SSF52540">
    <property type="entry name" value="P-loop containing nucleoside triphosphate hydrolases"/>
    <property type="match status" value="1"/>
</dbReference>
<evidence type="ECO:0000256" key="4">
    <source>
        <dbReference type="ARBA" id="ARBA00011390"/>
    </source>
</evidence>
<keyword evidence="8 17" id="KW-0347">Helicase</keyword>
<keyword evidence="11" id="KW-0539">Nucleus</keyword>
<evidence type="ECO:0000256" key="11">
    <source>
        <dbReference type="ARBA" id="ARBA00023242"/>
    </source>
</evidence>
<comment type="caution">
    <text evidence="17">The sequence shown here is derived from an EMBL/GenBank/DDBJ whole genome shotgun (WGS) entry which is preliminary data.</text>
</comment>
<evidence type="ECO:0000259" key="15">
    <source>
        <dbReference type="PROSITE" id="PS51192"/>
    </source>
</evidence>
<evidence type="ECO:0000313" key="17">
    <source>
        <dbReference type="EMBL" id="KAJ2901292.1"/>
    </source>
</evidence>
<dbReference type="InterPro" id="IPR014001">
    <property type="entry name" value="Helicase_ATP-bd"/>
</dbReference>
<dbReference type="InterPro" id="IPR006935">
    <property type="entry name" value="Helicase/UvrB_N"/>
</dbReference>
<feature type="compositionally biased region" description="Acidic residues" evidence="14">
    <location>
        <begin position="1054"/>
        <end position="1066"/>
    </location>
</feature>
<keyword evidence="7" id="KW-0378">Hydrolase</keyword>
<keyword evidence="9" id="KW-0067">ATP-binding</keyword>
<dbReference type="InterPro" id="IPR001650">
    <property type="entry name" value="Helicase_C-like"/>
</dbReference>
<keyword evidence="10" id="KW-0234">DNA repair</keyword>
<dbReference type="FunFam" id="3.40.50.300:FF:000861">
    <property type="entry name" value="Fanconi anemia, complementation group M"/>
    <property type="match status" value="1"/>
</dbReference>
<feature type="compositionally biased region" description="Low complexity" evidence="14">
    <location>
        <begin position="1019"/>
        <end position="1031"/>
    </location>
</feature>
<evidence type="ECO:0000256" key="14">
    <source>
        <dbReference type="SAM" id="MobiDB-lite"/>
    </source>
</evidence>
<dbReference type="GO" id="GO:0000400">
    <property type="term" value="F:four-way junction DNA binding"/>
    <property type="evidence" value="ECO:0007669"/>
    <property type="project" value="TreeGrafter"/>
</dbReference>
<comment type="function">
    <text evidence="1 13">ATP-dependent DNA helicase involved in DNA damage repair by homologous recombination and in genome maintenance. Capable of unwinding D-loops. Plays a role in limiting crossover recombinants during mitotic DNA double-strand break (DSB) repair. Component of a FANCM-MHF complex which promotes gene conversion at blocked replication forks, probably by reversal of the stalled fork.</text>
</comment>
<feature type="compositionally biased region" description="Acidic residues" evidence="14">
    <location>
        <begin position="1"/>
        <end position="17"/>
    </location>
</feature>
<evidence type="ECO:0000256" key="9">
    <source>
        <dbReference type="ARBA" id="ARBA00022840"/>
    </source>
</evidence>
<dbReference type="InterPro" id="IPR039686">
    <property type="entry name" value="FANCM/Mph1-like_ID"/>
</dbReference>